<evidence type="ECO:0000313" key="2">
    <source>
        <dbReference type="EMBL" id="PIC16314.1"/>
    </source>
</evidence>
<sequence length="137" mass="15008">MAYTIIIGCIRLESLKGLRIFRAVTLVCLYITVLMLVITFVFSLTLGQSFDMMVTEFSINLTLMVAMSIQYILIHEHVNLLMLVPAIPAHPIVQFVSATSSSAYCASTTLPTSPAPSTLSPIPTSITFSNPNYSPYV</sequence>
<keyword evidence="1" id="KW-0812">Transmembrane</keyword>
<evidence type="ECO:0000256" key="1">
    <source>
        <dbReference type="SAM" id="Phobius"/>
    </source>
</evidence>
<keyword evidence="1" id="KW-1133">Transmembrane helix</keyword>
<dbReference type="Proteomes" id="UP000230233">
    <property type="component" value="Chromosome X"/>
</dbReference>
<keyword evidence="1" id="KW-0472">Membrane</keyword>
<comment type="caution">
    <text evidence="2">The sequence shown here is derived from an EMBL/GenBank/DDBJ whole genome shotgun (WGS) entry which is preliminary data.</text>
</comment>
<organism evidence="2 3">
    <name type="scientific">Caenorhabditis nigoni</name>
    <dbReference type="NCBI Taxonomy" id="1611254"/>
    <lineage>
        <taxon>Eukaryota</taxon>
        <taxon>Metazoa</taxon>
        <taxon>Ecdysozoa</taxon>
        <taxon>Nematoda</taxon>
        <taxon>Chromadorea</taxon>
        <taxon>Rhabditida</taxon>
        <taxon>Rhabditina</taxon>
        <taxon>Rhabditomorpha</taxon>
        <taxon>Rhabditoidea</taxon>
        <taxon>Rhabditidae</taxon>
        <taxon>Peloderinae</taxon>
        <taxon>Caenorhabditis</taxon>
    </lineage>
</organism>
<feature type="transmembrane region" description="Helical" evidence="1">
    <location>
        <begin position="57"/>
        <end position="74"/>
    </location>
</feature>
<gene>
    <name evidence="2" type="primary">Cnig_chr_X.g22962</name>
    <name evidence="2" type="ORF">B9Z55_022962</name>
</gene>
<dbReference type="AlphaFoldDB" id="A0A2G5SMH8"/>
<accession>A0A2G5SMH8</accession>
<name>A0A2G5SMH8_9PELO</name>
<keyword evidence="3" id="KW-1185">Reference proteome</keyword>
<reference evidence="3" key="1">
    <citation type="submission" date="2017-10" db="EMBL/GenBank/DDBJ databases">
        <title>Rapid genome shrinkage in a self-fertile nematode reveals novel sperm competition proteins.</title>
        <authorList>
            <person name="Yin D."/>
            <person name="Schwarz E.M."/>
            <person name="Thomas C.G."/>
            <person name="Felde R.L."/>
            <person name="Korf I.F."/>
            <person name="Cutter A.D."/>
            <person name="Schartner C.M."/>
            <person name="Ralston E.J."/>
            <person name="Meyer B.J."/>
            <person name="Haag E.S."/>
        </authorList>
    </citation>
    <scope>NUCLEOTIDE SEQUENCE [LARGE SCALE GENOMIC DNA]</scope>
    <source>
        <strain evidence="3">JU1422</strain>
    </source>
</reference>
<evidence type="ECO:0000313" key="3">
    <source>
        <dbReference type="Proteomes" id="UP000230233"/>
    </source>
</evidence>
<dbReference type="EMBL" id="PDUG01000006">
    <property type="protein sequence ID" value="PIC16314.1"/>
    <property type="molecule type" value="Genomic_DNA"/>
</dbReference>
<feature type="transmembrane region" description="Helical" evidence="1">
    <location>
        <begin position="20"/>
        <end position="45"/>
    </location>
</feature>
<proteinExistence type="predicted"/>
<protein>
    <submittedName>
        <fullName evidence="2">Uncharacterized protein</fullName>
    </submittedName>
</protein>